<gene>
    <name evidence="1" type="ORF">LCGC14_0300950</name>
</gene>
<accession>A0A0F9U7C2</accession>
<name>A0A0F9U7C2_9ZZZZ</name>
<dbReference type="EMBL" id="LAZR01000188">
    <property type="protein sequence ID" value="KKN83222.1"/>
    <property type="molecule type" value="Genomic_DNA"/>
</dbReference>
<proteinExistence type="predicted"/>
<dbReference type="AlphaFoldDB" id="A0A0F9U7C2"/>
<comment type="caution">
    <text evidence="1">The sequence shown here is derived from an EMBL/GenBank/DDBJ whole genome shotgun (WGS) entry which is preliminary data.</text>
</comment>
<evidence type="ECO:0000313" key="1">
    <source>
        <dbReference type="EMBL" id="KKN83222.1"/>
    </source>
</evidence>
<evidence type="ECO:0008006" key="2">
    <source>
        <dbReference type="Google" id="ProtNLM"/>
    </source>
</evidence>
<dbReference type="Pfam" id="PF10707">
    <property type="entry name" value="YrbL-PhoP_reg"/>
    <property type="match status" value="1"/>
</dbReference>
<organism evidence="1">
    <name type="scientific">marine sediment metagenome</name>
    <dbReference type="NCBI Taxonomy" id="412755"/>
    <lineage>
        <taxon>unclassified sequences</taxon>
        <taxon>metagenomes</taxon>
        <taxon>ecological metagenomes</taxon>
    </lineage>
</organism>
<sequence length="229" mass="25485">MNMPKSAQVLHLNTGALLRREQGRAVFAVNGAGDLVAKVPIGADVSARKRRVRPLVHKQFPVTLHRALVREVSHEMEVRMRSFGTAFVSPLATTHGMTRTDMGLGLLMQRVGPKAGGLGLTLDEFIARDMLDTAALKALNDFARSVFALGVVVPKADCRSIVWGQEDGICRPFIVDGFGDPSVIRLRAWLPFLRRYELHRGMERMAGEIGLHWSRRKKMFLRSRPGAHL</sequence>
<protein>
    <recommendedName>
        <fullName evidence="2">PhoP regulatory network protein YrbL</fullName>
    </recommendedName>
</protein>
<dbReference type="InterPro" id="IPR019647">
    <property type="entry name" value="PhoP_reg_network_YrbL"/>
</dbReference>
<reference evidence="1" key="1">
    <citation type="journal article" date="2015" name="Nature">
        <title>Complex archaea that bridge the gap between prokaryotes and eukaryotes.</title>
        <authorList>
            <person name="Spang A."/>
            <person name="Saw J.H."/>
            <person name="Jorgensen S.L."/>
            <person name="Zaremba-Niedzwiedzka K."/>
            <person name="Martijn J."/>
            <person name="Lind A.E."/>
            <person name="van Eijk R."/>
            <person name="Schleper C."/>
            <person name="Guy L."/>
            <person name="Ettema T.J."/>
        </authorList>
    </citation>
    <scope>NUCLEOTIDE SEQUENCE</scope>
</reference>